<evidence type="ECO:0000256" key="1">
    <source>
        <dbReference type="ARBA" id="ARBA00006432"/>
    </source>
</evidence>
<gene>
    <name evidence="4" type="ORF">GOHSU_56_00050</name>
</gene>
<proteinExistence type="inferred from homology"/>
<protein>
    <recommendedName>
        <fullName evidence="3">AMP-dependent synthetase/ligase domain-containing protein</fullName>
    </recommendedName>
</protein>
<dbReference type="InterPro" id="IPR020845">
    <property type="entry name" value="AMP-binding_CS"/>
</dbReference>
<dbReference type="PANTHER" id="PTHR43201">
    <property type="entry name" value="ACYL-COA SYNTHETASE"/>
    <property type="match status" value="1"/>
</dbReference>
<evidence type="ECO:0000313" key="4">
    <source>
        <dbReference type="EMBL" id="GAC58872.1"/>
    </source>
</evidence>
<dbReference type="SUPFAM" id="SSF56801">
    <property type="entry name" value="Acetyl-CoA synthetase-like"/>
    <property type="match status" value="1"/>
</dbReference>
<dbReference type="GO" id="GO:0006631">
    <property type="term" value="P:fatty acid metabolic process"/>
    <property type="evidence" value="ECO:0007669"/>
    <property type="project" value="TreeGrafter"/>
</dbReference>
<feature type="domain" description="AMP-dependent synthetase/ligase" evidence="3">
    <location>
        <begin position="25"/>
        <end position="207"/>
    </location>
</feature>
<dbReference type="PANTHER" id="PTHR43201:SF5">
    <property type="entry name" value="MEDIUM-CHAIN ACYL-COA LIGASE ACSF2, MITOCHONDRIAL"/>
    <property type="match status" value="1"/>
</dbReference>
<keyword evidence="5" id="KW-1185">Reference proteome</keyword>
<dbReference type="InterPro" id="IPR000873">
    <property type="entry name" value="AMP-dep_synth/lig_dom"/>
</dbReference>
<name>L7LFL2_9ACTN</name>
<dbReference type="Proteomes" id="UP000053405">
    <property type="component" value="Unassembled WGS sequence"/>
</dbReference>
<dbReference type="EMBL" id="BANT01000056">
    <property type="protein sequence ID" value="GAC58872.1"/>
    <property type="molecule type" value="Genomic_DNA"/>
</dbReference>
<keyword evidence="2" id="KW-0436">Ligase</keyword>
<reference evidence="4 5" key="1">
    <citation type="submission" date="2012-12" db="EMBL/GenBank/DDBJ databases">
        <title>Whole genome shotgun sequence of Gordonia hirsuta NBRC 16056.</title>
        <authorList>
            <person name="Isaki-Nakamura S."/>
            <person name="Hosoyama A."/>
            <person name="Tsuchikane K."/>
            <person name="Katsumata H."/>
            <person name="Baba S."/>
            <person name="Yamazaki S."/>
            <person name="Fujita N."/>
        </authorList>
    </citation>
    <scope>NUCLEOTIDE SEQUENCE [LARGE SCALE GENOMIC DNA]</scope>
    <source>
        <strain evidence="4 5">NBRC 16056</strain>
    </source>
</reference>
<dbReference type="Pfam" id="PF00501">
    <property type="entry name" value="AMP-binding"/>
    <property type="match status" value="1"/>
</dbReference>
<sequence>MLSGRLVSGDAEACPMSSLRHSPNTGPQTALVTPEVRWTYRELADRVDSFAAGIGTTTDLRPGDRIMFQLGNAAETVVAYLGCVRAGLVPVCTLAQHGAREVGLLAQHLGARGLISQADFGGGRLLTIAEDLLSAGTVDTVITTRGVDPSSMASFDDVVAAGANSIPPRIDPELLDVAVFQLSGGTTGLPKIAPRLHEEYSYNSRAWAAALGWTSETFEPVDCRGDLPGGFR</sequence>
<evidence type="ECO:0000313" key="5">
    <source>
        <dbReference type="Proteomes" id="UP000053405"/>
    </source>
</evidence>
<accession>L7LFL2</accession>
<dbReference type="AlphaFoldDB" id="L7LFL2"/>
<dbReference type="STRING" id="1121927.GOHSU_56_00050"/>
<evidence type="ECO:0000256" key="2">
    <source>
        <dbReference type="ARBA" id="ARBA00022598"/>
    </source>
</evidence>
<dbReference type="eggNOG" id="COG1021">
    <property type="taxonomic scope" value="Bacteria"/>
</dbReference>
<dbReference type="PROSITE" id="PS00455">
    <property type="entry name" value="AMP_BINDING"/>
    <property type="match status" value="1"/>
</dbReference>
<organism evidence="4 5">
    <name type="scientific">Gordonia hirsuta DSM 44140 = NBRC 16056</name>
    <dbReference type="NCBI Taxonomy" id="1121927"/>
    <lineage>
        <taxon>Bacteria</taxon>
        <taxon>Bacillati</taxon>
        <taxon>Actinomycetota</taxon>
        <taxon>Actinomycetes</taxon>
        <taxon>Mycobacteriales</taxon>
        <taxon>Gordoniaceae</taxon>
        <taxon>Gordonia</taxon>
    </lineage>
</organism>
<comment type="similarity">
    <text evidence="1">Belongs to the ATP-dependent AMP-binding enzyme family.</text>
</comment>
<comment type="caution">
    <text evidence="4">The sequence shown here is derived from an EMBL/GenBank/DDBJ whole genome shotgun (WGS) entry which is preliminary data.</text>
</comment>
<evidence type="ECO:0000259" key="3">
    <source>
        <dbReference type="Pfam" id="PF00501"/>
    </source>
</evidence>
<dbReference type="GO" id="GO:0031956">
    <property type="term" value="F:medium-chain fatty acid-CoA ligase activity"/>
    <property type="evidence" value="ECO:0007669"/>
    <property type="project" value="TreeGrafter"/>
</dbReference>
<dbReference type="Gene3D" id="3.40.50.980">
    <property type="match status" value="2"/>
</dbReference>